<gene>
    <name evidence="1" type="ORF">GPLA_0943</name>
</gene>
<comment type="caution">
    <text evidence="1">The sequence shown here is derived from an EMBL/GenBank/DDBJ whole genome shotgun (WGS) entry which is preliminary data.</text>
</comment>
<proteinExistence type="predicted"/>
<name>K6YGL4_9ALTE</name>
<evidence type="ECO:0000313" key="1">
    <source>
        <dbReference type="EMBL" id="GAC31859.1"/>
    </source>
</evidence>
<keyword evidence="2" id="KW-1185">Reference proteome</keyword>
<dbReference type="EMBL" id="BAER01000024">
    <property type="protein sequence ID" value="GAC31859.1"/>
    <property type="molecule type" value="Genomic_DNA"/>
</dbReference>
<organism evidence="1 2">
    <name type="scientific">Paraglaciecola polaris LMG 21857</name>
    <dbReference type="NCBI Taxonomy" id="1129793"/>
    <lineage>
        <taxon>Bacteria</taxon>
        <taxon>Pseudomonadati</taxon>
        <taxon>Pseudomonadota</taxon>
        <taxon>Gammaproteobacteria</taxon>
        <taxon>Alteromonadales</taxon>
        <taxon>Alteromonadaceae</taxon>
        <taxon>Paraglaciecola</taxon>
    </lineage>
</organism>
<reference evidence="2" key="1">
    <citation type="journal article" date="2014" name="Environ. Microbiol.">
        <title>Comparative genomics of the marine bacterial genus Glaciecola reveals the high degree of genomic diversity and genomic characteristic for cold adaptation.</title>
        <authorList>
            <person name="Qin Q.L."/>
            <person name="Xie B.B."/>
            <person name="Yu Y."/>
            <person name="Shu Y.L."/>
            <person name="Rong J.C."/>
            <person name="Zhang Y.J."/>
            <person name="Zhao D.L."/>
            <person name="Chen X.L."/>
            <person name="Zhang X.Y."/>
            <person name="Chen B."/>
            <person name="Zhou B.C."/>
            <person name="Zhang Y.Z."/>
        </authorList>
    </citation>
    <scope>NUCLEOTIDE SEQUENCE [LARGE SCALE GENOMIC DNA]</scope>
    <source>
        <strain evidence="2">LMG 21857</strain>
    </source>
</reference>
<dbReference type="STRING" id="1129793.GPLA_0943"/>
<evidence type="ECO:0000313" key="2">
    <source>
        <dbReference type="Proteomes" id="UP000006322"/>
    </source>
</evidence>
<accession>K6YGL4</accession>
<protein>
    <submittedName>
        <fullName evidence="1">Uncharacterized protein</fullName>
    </submittedName>
</protein>
<dbReference type="Proteomes" id="UP000006322">
    <property type="component" value="Unassembled WGS sequence"/>
</dbReference>
<sequence>MQAANGDRGFTVRFEHDWSHNSARGYGFAYKTVSPVMILILQIGPAHHAGSLTAPLYKQQSRKHRTALIFTAFFIFIL</sequence>
<dbReference type="AlphaFoldDB" id="K6YGL4"/>